<dbReference type="InterPro" id="IPR000160">
    <property type="entry name" value="GGDEF_dom"/>
</dbReference>
<organism evidence="6 7">
    <name type="scientific">Mycoplana ramosa</name>
    <name type="common">Mycoplana bullata</name>
    <dbReference type="NCBI Taxonomy" id="40837"/>
    <lineage>
        <taxon>Bacteria</taxon>
        <taxon>Pseudomonadati</taxon>
        <taxon>Pseudomonadota</taxon>
        <taxon>Alphaproteobacteria</taxon>
        <taxon>Hyphomicrobiales</taxon>
        <taxon>Rhizobiaceae</taxon>
        <taxon>Mycoplana</taxon>
    </lineage>
</organism>
<dbReference type="PROSITE" id="PS50887">
    <property type="entry name" value="GGDEF"/>
    <property type="match status" value="1"/>
</dbReference>
<dbReference type="SUPFAM" id="SSF46458">
    <property type="entry name" value="Globin-like"/>
    <property type="match status" value="1"/>
</dbReference>
<dbReference type="GO" id="GO:0052621">
    <property type="term" value="F:diguanylate cyclase activity"/>
    <property type="evidence" value="ECO:0007669"/>
    <property type="project" value="UniProtKB-EC"/>
</dbReference>
<dbReference type="RefSeq" id="WP_374838231.1">
    <property type="nucleotide sequence ID" value="NZ_JBHEEW010000006.1"/>
</dbReference>
<dbReference type="CDD" id="cd01949">
    <property type="entry name" value="GGDEF"/>
    <property type="match status" value="1"/>
</dbReference>
<accession>A0ABW3YS19</accession>
<comment type="catalytic activity">
    <reaction evidence="4">
        <text>2 GTP = 3',3'-c-di-GMP + 2 diphosphate</text>
        <dbReference type="Rhea" id="RHEA:24898"/>
        <dbReference type="ChEBI" id="CHEBI:33019"/>
        <dbReference type="ChEBI" id="CHEBI:37565"/>
        <dbReference type="ChEBI" id="CHEBI:58805"/>
        <dbReference type="EC" id="2.7.7.65"/>
    </reaction>
</comment>
<dbReference type="SMART" id="SM00267">
    <property type="entry name" value="GGDEF"/>
    <property type="match status" value="1"/>
</dbReference>
<dbReference type="InterPro" id="IPR050469">
    <property type="entry name" value="Diguanylate_Cyclase"/>
</dbReference>
<dbReference type="EC" id="2.7.7.65" evidence="1"/>
<dbReference type="InterPro" id="IPR044398">
    <property type="entry name" value="Globin-sensor_dom"/>
</dbReference>
<sequence length="463" mass="50669">MNASPKCLNLWYSCEKDRLVKARQTLSDVVTEHVDRLVERFYEVFFQHEEASRFLNHAVVVDRLSPSLRRWMLSLAAFDPEQDLTTFAERQAKMGDVHARMKIPVHLVLEGSSLIKSDVAKVLLANHGNSEGATAIVLLNEIVDYSMLLMSQAYVTGVAQRAKIEEAYRLFTLGQDVNVERESQRAALLEWSQSTIFGLLGGAGSAALKPISTSEFGLWFRHRASVMFQGSIMLNSIDTAMKEIDEQLLPTIASLASLHGPDALPLVASLQTRVEEIKFLLSDLFQSLSAAAGGRDPLTSTLSRKFLPSILGREIALCQQHGTPLSVMMIDADHFKQVNDTWGHAAGDAVLRQIAEVIADNTRTADIVFRYGGEEFLVALVETGLDGALEVAERVRAAVMGAEIAIGDATPIRATVSIGVALHTGHPDYQHLINAADQALYQAKKDGRNRVSAAEALPKVVNG</sequence>
<dbReference type="Pfam" id="PF00990">
    <property type="entry name" value="GGDEF"/>
    <property type="match status" value="1"/>
</dbReference>
<dbReference type="Gene3D" id="3.30.70.270">
    <property type="match status" value="1"/>
</dbReference>
<evidence type="ECO:0000256" key="3">
    <source>
        <dbReference type="ARBA" id="ARBA00029839"/>
    </source>
</evidence>
<proteinExistence type="predicted"/>
<dbReference type="Pfam" id="PF11563">
    <property type="entry name" value="Protoglobin"/>
    <property type="match status" value="1"/>
</dbReference>
<dbReference type="EMBL" id="JBHTNF010000001">
    <property type="protein sequence ID" value="MFD1326668.1"/>
    <property type="molecule type" value="Genomic_DNA"/>
</dbReference>
<comment type="caution">
    <text evidence="6">The sequence shown here is derived from an EMBL/GenBank/DDBJ whole genome shotgun (WGS) entry which is preliminary data.</text>
</comment>
<dbReference type="InterPro" id="IPR009050">
    <property type="entry name" value="Globin-like_sf"/>
</dbReference>
<gene>
    <name evidence="6" type="ORF">ACFQ33_01975</name>
</gene>
<evidence type="ECO:0000313" key="6">
    <source>
        <dbReference type="EMBL" id="MFD1326668.1"/>
    </source>
</evidence>
<dbReference type="SUPFAM" id="SSF55073">
    <property type="entry name" value="Nucleotide cyclase"/>
    <property type="match status" value="1"/>
</dbReference>
<evidence type="ECO:0000259" key="5">
    <source>
        <dbReference type="PROSITE" id="PS50887"/>
    </source>
</evidence>
<dbReference type="InterPro" id="IPR048442">
    <property type="entry name" value="DosC_2nd"/>
</dbReference>
<protein>
    <recommendedName>
        <fullName evidence="2">Diguanylate cyclase DosC</fullName>
        <ecNumber evidence="1">2.7.7.65</ecNumber>
    </recommendedName>
    <alternativeName>
        <fullName evidence="3">Direct oxygen-sensing cyclase</fullName>
    </alternativeName>
</protein>
<name>A0ABW3YS19_MYCRA</name>
<keyword evidence="6" id="KW-0808">Transferase</keyword>
<dbReference type="PANTHER" id="PTHR45138">
    <property type="entry name" value="REGULATORY COMPONENTS OF SENSORY TRANSDUCTION SYSTEM"/>
    <property type="match status" value="1"/>
</dbReference>
<evidence type="ECO:0000313" key="7">
    <source>
        <dbReference type="Proteomes" id="UP001597173"/>
    </source>
</evidence>
<reference evidence="7" key="1">
    <citation type="journal article" date="2019" name="Int. J. Syst. Evol. Microbiol.">
        <title>The Global Catalogue of Microorganisms (GCM) 10K type strain sequencing project: providing services to taxonomists for standard genome sequencing and annotation.</title>
        <authorList>
            <consortium name="The Broad Institute Genomics Platform"/>
            <consortium name="The Broad Institute Genome Sequencing Center for Infectious Disease"/>
            <person name="Wu L."/>
            <person name="Ma J."/>
        </authorList>
    </citation>
    <scope>NUCLEOTIDE SEQUENCE [LARGE SCALE GENOMIC DNA]</scope>
    <source>
        <strain evidence="7">CCUG 55609</strain>
    </source>
</reference>
<dbReference type="Pfam" id="PF21118">
    <property type="entry name" value="DosC_2nd"/>
    <property type="match status" value="1"/>
</dbReference>
<dbReference type="InterPro" id="IPR029787">
    <property type="entry name" value="Nucleotide_cyclase"/>
</dbReference>
<feature type="domain" description="GGDEF" evidence="5">
    <location>
        <begin position="323"/>
        <end position="456"/>
    </location>
</feature>
<dbReference type="Proteomes" id="UP001597173">
    <property type="component" value="Unassembled WGS sequence"/>
</dbReference>
<dbReference type="InterPro" id="IPR012292">
    <property type="entry name" value="Globin/Proto"/>
</dbReference>
<keyword evidence="6" id="KW-0548">Nucleotidyltransferase</keyword>
<evidence type="ECO:0000256" key="1">
    <source>
        <dbReference type="ARBA" id="ARBA00012528"/>
    </source>
</evidence>
<keyword evidence="7" id="KW-1185">Reference proteome</keyword>
<evidence type="ECO:0000256" key="2">
    <source>
        <dbReference type="ARBA" id="ARBA00015125"/>
    </source>
</evidence>
<dbReference type="Gene3D" id="1.10.490.10">
    <property type="entry name" value="Globins"/>
    <property type="match status" value="1"/>
</dbReference>
<dbReference type="InterPro" id="IPR043128">
    <property type="entry name" value="Rev_trsase/Diguanyl_cyclase"/>
</dbReference>
<dbReference type="PANTHER" id="PTHR45138:SF9">
    <property type="entry name" value="DIGUANYLATE CYCLASE DGCM-RELATED"/>
    <property type="match status" value="1"/>
</dbReference>
<dbReference type="NCBIfam" id="TIGR00254">
    <property type="entry name" value="GGDEF"/>
    <property type="match status" value="1"/>
</dbReference>
<evidence type="ECO:0000256" key="4">
    <source>
        <dbReference type="ARBA" id="ARBA00034247"/>
    </source>
</evidence>